<dbReference type="PANTHER" id="PTHR22916:SF3">
    <property type="entry name" value="UDP-GLCNAC:BETAGAL BETA-1,3-N-ACETYLGLUCOSAMINYLTRANSFERASE-LIKE PROTEIN 1"/>
    <property type="match status" value="1"/>
</dbReference>
<proteinExistence type="predicted"/>
<dbReference type="InterPro" id="IPR029044">
    <property type="entry name" value="Nucleotide-diphossugar_trans"/>
</dbReference>
<dbReference type="RefSeq" id="WP_344697727.1">
    <property type="nucleotide sequence ID" value="NZ_BAABBM010000001.1"/>
</dbReference>
<dbReference type="CDD" id="cd00761">
    <property type="entry name" value="Glyco_tranf_GTA_type"/>
    <property type="match status" value="1"/>
</dbReference>
<dbReference type="InterPro" id="IPR001173">
    <property type="entry name" value="Glyco_trans_2-like"/>
</dbReference>
<evidence type="ECO:0000259" key="1">
    <source>
        <dbReference type="Pfam" id="PF00535"/>
    </source>
</evidence>
<organism evidence="2 3">
    <name type="scientific">Sphingomonas limnosediminicola</name>
    <dbReference type="NCBI Taxonomy" id="940133"/>
    <lineage>
        <taxon>Bacteria</taxon>
        <taxon>Pseudomonadati</taxon>
        <taxon>Pseudomonadota</taxon>
        <taxon>Alphaproteobacteria</taxon>
        <taxon>Sphingomonadales</taxon>
        <taxon>Sphingomonadaceae</taxon>
        <taxon>Sphingomonas</taxon>
    </lineage>
</organism>
<keyword evidence="3" id="KW-1185">Reference proteome</keyword>
<protein>
    <recommendedName>
        <fullName evidence="1">Glycosyltransferase 2-like domain-containing protein</fullName>
    </recommendedName>
</protein>
<evidence type="ECO:0000313" key="2">
    <source>
        <dbReference type="EMBL" id="GAA3885731.1"/>
    </source>
</evidence>
<dbReference type="Proteomes" id="UP001500827">
    <property type="component" value="Unassembled WGS sequence"/>
</dbReference>
<dbReference type="Gene3D" id="3.90.550.10">
    <property type="entry name" value="Spore Coat Polysaccharide Biosynthesis Protein SpsA, Chain A"/>
    <property type="match status" value="1"/>
</dbReference>
<name>A0ABP7KRM8_9SPHN</name>
<dbReference type="Pfam" id="PF00535">
    <property type="entry name" value="Glycos_transf_2"/>
    <property type="match status" value="1"/>
</dbReference>
<feature type="domain" description="Glycosyltransferase 2-like" evidence="1">
    <location>
        <begin position="6"/>
        <end position="134"/>
    </location>
</feature>
<dbReference type="EMBL" id="BAABBM010000001">
    <property type="protein sequence ID" value="GAA3885731.1"/>
    <property type="molecule type" value="Genomic_DNA"/>
</dbReference>
<dbReference type="SUPFAM" id="SSF53448">
    <property type="entry name" value="Nucleotide-diphospho-sugar transferases"/>
    <property type="match status" value="1"/>
</dbReference>
<accession>A0ABP7KRM8</accession>
<gene>
    <name evidence="2" type="ORF">GCM10022276_00920</name>
</gene>
<dbReference type="PANTHER" id="PTHR22916">
    <property type="entry name" value="GLYCOSYLTRANSFERASE"/>
    <property type="match status" value="1"/>
</dbReference>
<sequence>MSPAVSVIMPVHNRSDVLPRAIQSVLDQRFLDFELIIVDDGSTDDSVRVAKSFGDPRIQIIELGQNRGGNAARNQGIRAAKSPLISFLDSDDSYLPEKLEWVVAEFERRPDLELLIDSFVKVQPPGSSKERVTRKNPVIADRETFRRALFTRQLWKATPSITVRRETVLLGGMFDESLRRLQDFDLLIRISEFASCASTDKVLWVKYWDAAAISAQDNMVPANIELVRRHPEYLSVREYRPGLAYALRLSLWRRLKAGNAGGVLRDIRNIFTAFGPANAARLLFEACFPRPAI</sequence>
<reference evidence="3" key="1">
    <citation type="journal article" date="2019" name="Int. J. Syst. Evol. Microbiol.">
        <title>The Global Catalogue of Microorganisms (GCM) 10K type strain sequencing project: providing services to taxonomists for standard genome sequencing and annotation.</title>
        <authorList>
            <consortium name="The Broad Institute Genomics Platform"/>
            <consortium name="The Broad Institute Genome Sequencing Center for Infectious Disease"/>
            <person name="Wu L."/>
            <person name="Ma J."/>
        </authorList>
    </citation>
    <scope>NUCLEOTIDE SEQUENCE [LARGE SCALE GENOMIC DNA]</scope>
    <source>
        <strain evidence="3">JCM 17543</strain>
    </source>
</reference>
<evidence type="ECO:0000313" key="3">
    <source>
        <dbReference type="Proteomes" id="UP001500827"/>
    </source>
</evidence>
<comment type="caution">
    <text evidence="2">The sequence shown here is derived from an EMBL/GenBank/DDBJ whole genome shotgun (WGS) entry which is preliminary data.</text>
</comment>